<dbReference type="SUPFAM" id="SSF51197">
    <property type="entry name" value="Clavaminate synthase-like"/>
    <property type="match status" value="1"/>
</dbReference>
<organism evidence="1 2">
    <name type="scientific">Chlorella ohadii</name>
    <dbReference type="NCBI Taxonomy" id="2649997"/>
    <lineage>
        <taxon>Eukaryota</taxon>
        <taxon>Viridiplantae</taxon>
        <taxon>Chlorophyta</taxon>
        <taxon>core chlorophytes</taxon>
        <taxon>Trebouxiophyceae</taxon>
        <taxon>Chlorellales</taxon>
        <taxon>Chlorellaceae</taxon>
        <taxon>Chlorella clade</taxon>
        <taxon>Chlorella</taxon>
    </lineage>
</organism>
<evidence type="ECO:0000313" key="2">
    <source>
        <dbReference type="Proteomes" id="UP001205105"/>
    </source>
</evidence>
<keyword evidence="2" id="KW-1185">Reference proteome</keyword>
<comment type="caution">
    <text evidence="1">The sequence shown here is derived from an EMBL/GenBank/DDBJ whole genome shotgun (WGS) entry which is preliminary data.</text>
</comment>
<sequence>MARPAAVEFSYKELADESADLSAKIEQAFGPGGLGICTVSGVPRFVEARQALLPLAAQLAALPEDAKAVLEDPASRYNFGWSCGREVLEGGLPDTRKGSFYANPLLDAPAGSDHTAAAHFPALARPNLWPGDQLPELEPALKALGAIVVSTGLLLARHCDKYCAAKGGHPPRLHDILAASRCHKGRLLHYFAPDASDAAADGANWCGWHFDNGSLTGLTSAMYLDAAGQPAACPDPGAGLHIKDRAGNVVQVQIPPTHLGFQVGEALQPHWDCPLEPPVGVSPADVGIGQWQPGLSFGETSERTMDEYYKAASAGVRARAAQARAGQAAAAPRKLRARAAARPLRAAFLGRPVTAVVRL</sequence>
<gene>
    <name evidence="1" type="ORF">COHA_004844</name>
</gene>
<protein>
    <recommendedName>
        <fullName evidence="3">Non-haem dioxygenase N-terminal domain-containing protein</fullName>
    </recommendedName>
</protein>
<dbReference type="PANTHER" id="PTHR48420">
    <property type="entry name" value="NON-HAEM DIOXYGENASE N-TERMINAL DOMAIN-CONTAINING PROTEIN"/>
    <property type="match status" value="1"/>
</dbReference>
<evidence type="ECO:0008006" key="3">
    <source>
        <dbReference type="Google" id="ProtNLM"/>
    </source>
</evidence>
<name>A0AAD5DS66_9CHLO</name>
<accession>A0AAD5DS66</accession>
<dbReference type="EMBL" id="JADXDR010000063">
    <property type="protein sequence ID" value="KAI7841449.1"/>
    <property type="molecule type" value="Genomic_DNA"/>
</dbReference>
<dbReference type="AlphaFoldDB" id="A0AAD5DS66"/>
<dbReference type="InterPro" id="IPR027443">
    <property type="entry name" value="IPNS-like_sf"/>
</dbReference>
<dbReference type="PANTHER" id="PTHR48420:SF1">
    <property type="entry name" value="NON-HAEM DIOXYGENASE N-TERMINAL DOMAIN-CONTAINING PROTEIN"/>
    <property type="match status" value="1"/>
</dbReference>
<dbReference type="Gene3D" id="2.60.120.330">
    <property type="entry name" value="B-lactam Antibiotic, Isopenicillin N Synthase, Chain"/>
    <property type="match status" value="1"/>
</dbReference>
<reference evidence="1" key="1">
    <citation type="submission" date="2020-11" db="EMBL/GenBank/DDBJ databases">
        <title>Chlorella ohadii genome sequencing and assembly.</title>
        <authorList>
            <person name="Murik O."/>
            <person name="Treves H."/>
            <person name="Kedem I."/>
            <person name="Shotland Y."/>
            <person name="Kaplan A."/>
        </authorList>
    </citation>
    <scope>NUCLEOTIDE SEQUENCE</scope>
    <source>
        <strain evidence="1">1</strain>
    </source>
</reference>
<evidence type="ECO:0000313" key="1">
    <source>
        <dbReference type="EMBL" id="KAI7841449.1"/>
    </source>
</evidence>
<dbReference type="Proteomes" id="UP001205105">
    <property type="component" value="Unassembled WGS sequence"/>
</dbReference>
<proteinExistence type="predicted"/>